<feature type="compositionally biased region" description="Low complexity" evidence="1">
    <location>
        <begin position="95"/>
        <end position="109"/>
    </location>
</feature>
<organism evidence="2 3">
    <name type="scientific">Sphaerosporella brunnea</name>
    <dbReference type="NCBI Taxonomy" id="1250544"/>
    <lineage>
        <taxon>Eukaryota</taxon>
        <taxon>Fungi</taxon>
        <taxon>Dikarya</taxon>
        <taxon>Ascomycota</taxon>
        <taxon>Pezizomycotina</taxon>
        <taxon>Pezizomycetes</taxon>
        <taxon>Pezizales</taxon>
        <taxon>Pyronemataceae</taxon>
        <taxon>Sphaerosporella</taxon>
    </lineage>
</organism>
<sequence>MATTTSIPSRFIFTGQERPTSPATLPVNMSFAFDHPGSSPAPTEADGSDDEAMDLEFESVQGKFSNLDISDTEMEEEEDEEGEEGDGGDSDSDSDSNFATDSDTDSSVSDSDEEAEAEAEAEAEDEELLPPVEDEDEEMPNPYIPPHFTSPHYESWLAAQTPNIIFSARIKALIEGTMISAHSVRLWYRDFKSYTAFLDAIVDEYQLLDMDEISGFVVKERRSKTWIECGADEQTWNAVLARIRNRNADENLTGSASAVYAELKVLVGGEDELVGKIVEKGSFPAVSPDDDP</sequence>
<feature type="region of interest" description="Disordered" evidence="1">
    <location>
        <begin position="1"/>
        <end position="147"/>
    </location>
</feature>
<proteinExistence type="predicted"/>
<feature type="compositionally biased region" description="Acidic residues" evidence="1">
    <location>
        <begin position="46"/>
        <end position="57"/>
    </location>
</feature>
<dbReference type="EMBL" id="VXIS01000007">
    <property type="protein sequence ID" value="KAA8914245.1"/>
    <property type="molecule type" value="Genomic_DNA"/>
</dbReference>
<feature type="compositionally biased region" description="Acidic residues" evidence="1">
    <location>
        <begin position="110"/>
        <end position="139"/>
    </location>
</feature>
<gene>
    <name evidence="2" type="ORF">FN846DRAFT_927072</name>
</gene>
<name>A0A5J5FAQ1_9PEZI</name>
<keyword evidence="3" id="KW-1185">Reference proteome</keyword>
<dbReference type="InParanoid" id="A0A5J5FAQ1"/>
<dbReference type="Proteomes" id="UP000326924">
    <property type="component" value="Unassembled WGS sequence"/>
</dbReference>
<dbReference type="OrthoDB" id="5426236at2759"/>
<dbReference type="AlphaFoldDB" id="A0A5J5FAQ1"/>
<protein>
    <submittedName>
        <fullName evidence="2">Uncharacterized protein</fullName>
    </submittedName>
</protein>
<reference evidence="2 3" key="1">
    <citation type="submission" date="2019-09" db="EMBL/GenBank/DDBJ databases">
        <title>Draft genome of the ectomycorrhizal ascomycete Sphaerosporella brunnea.</title>
        <authorList>
            <consortium name="DOE Joint Genome Institute"/>
            <person name="Benucci G.M."/>
            <person name="Marozzi G."/>
            <person name="Antonielli L."/>
            <person name="Sanchez S."/>
            <person name="Marco P."/>
            <person name="Wang X."/>
            <person name="Falini L.B."/>
            <person name="Barry K."/>
            <person name="Haridas S."/>
            <person name="Lipzen A."/>
            <person name="Labutti K."/>
            <person name="Grigoriev I.V."/>
            <person name="Murat C."/>
            <person name="Martin F."/>
            <person name="Albertini E."/>
            <person name="Donnini D."/>
            <person name="Bonito G."/>
        </authorList>
    </citation>
    <scope>NUCLEOTIDE SEQUENCE [LARGE SCALE GENOMIC DNA]</scope>
    <source>
        <strain evidence="2 3">Sb_GMNB300</strain>
    </source>
</reference>
<evidence type="ECO:0000313" key="2">
    <source>
        <dbReference type="EMBL" id="KAA8914245.1"/>
    </source>
</evidence>
<feature type="compositionally biased region" description="Acidic residues" evidence="1">
    <location>
        <begin position="70"/>
        <end position="94"/>
    </location>
</feature>
<accession>A0A5J5FAQ1</accession>
<feature type="non-terminal residue" evidence="2">
    <location>
        <position position="292"/>
    </location>
</feature>
<comment type="caution">
    <text evidence="2">The sequence shown here is derived from an EMBL/GenBank/DDBJ whole genome shotgun (WGS) entry which is preliminary data.</text>
</comment>
<evidence type="ECO:0000313" key="3">
    <source>
        <dbReference type="Proteomes" id="UP000326924"/>
    </source>
</evidence>
<evidence type="ECO:0000256" key="1">
    <source>
        <dbReference type="SAM" id="MobiDB-lite"/>
    </source>
</evidence>